<dbReference type="HOGENOM" id="CLU_366460_0_0_1"/>
<name>J6FAU1_TRIAS</name>
<feature type="region of interest" description="Disordered" evidence="1">
    <location>
        <begin position="494"/>
        <end position="513"/>
    </location>
</feature>
<organism evidence="3 4">
    <name type="scientific">Trichosporon asahii var. asahii (strain ATCC 90039 / CBS 2479 / JCM 2466 / KCTC 7840 / NBRC 103889/ NCYC 2677 / UAMH 7654)</name>
    <name type="common">Yeast</name>
    <dbReference type="NCBI Taxonomy" id="1186058"/>
    <lineage>
        <taxon>Eukaryota</taxon>
        <taxon>Fungi</taxon>
        <taxon>Dikarya</taxon>
        <taxon>Basidiomycota</taxon>
        <taxon>Agaricomycotina</taxon>
        <taxon>Tremellomycetes</taxon>
        <taxon>Trichosporonales</taxon>
        <taxon>Trichosporonaceae</taxon>
        <taxon>Trichosporon</taxon>
    </lineage>
</organism>
<evidence type="ECO:0000313" key="4">
    <source>
        <dbReference type="Proteomes" id="UP000002748"/>
    </source>
</evidence>
<dbReference type="Gene3D" id="2.60.120.200">
    <property type="match status" value="1"/>
</dbReference>
<feature type="compositionally biased region" description="Low complexity" evidence="1">
    <location>
        <begin position="338"/>
        <end position="356"/>
    </location>
</feature>
<reference evidence="3 4" key="1">
    <citation type="journal article" date="2012" name="Eukaryot. Cell">
        <title>Draft genome sequence of CBS 2479, the standard type strain of Trichosporon asahii.</title>
        <authorList>
            <person name="Yang R.Y."/>
            <person name="Li H.T."/>
            <person name="Zhu H."/>
            <person name="Zhou G.P."/>
            <person name="Wang M."/>
            <person name="Wang L."/>
        </authorList>
    </citation>
    <scope>NUCLEOTIDE SEQUENCE [LARGE SCALE GENOMIC DNA]</scope>
    <source>
        <strain evidence="4">ATCC 90039 / CBS 2479 / JCM 2466 / KCTC 7840 / NCYC 2677 / UAMH 7654</strain>
    </source>
</reference>
<gene>
    <name evidence="3" type="ORF">A1Q1_04518</name>
</gene>
<feature type="compositionally biased region" description="Low complexity" evidence="1">
    <location>
        <begin position="457"/>
        <end position="470"/>
    </location>
</feature>
<dbReference type="OrthoDB" id="3337916at2759"/>
<dbReference type="VEuPathDB" id="FungiDB:A1Q1_04518"/>
<dbReference type="PANTHER" id="PTHR40124:SF1">
    <property type="entry name" value="DISAGGREGATASE RELATED REPEAT PROTEIN"/>
    <property type="match status" value="1"/>
</dbReference>
<feature type="compositionally biased region" description="Basic residues" evidence="1">
    <location>
        <begin position="323"/>
        <end position="335"/>
    </location>
</feature>
<feature type="domain" description="Polysaccharide lyase 14" evidence="2">
    <location>
        <begin position="545"/>
        <end position="752"/>
    </location>
</feature>
<evidence type="ECO:0000259" key="2">
    <source>
        <dbReference type="Pfam" id="PF21294"/>
    </source>
</evidence>
<dbReference type="PANTHER" id="PTHR40124">
    <property type="match status" value="1"/>
</dbReference>
<comment type="caution">
    <text evidence="3">The sequence shown here is derived from an EMBL/GenBank/DDBJ whole genome shotgun (WGS) entry which is preliminary data.</text>
</comment>
<accession>J6FAU1</accession>
<feature type="region of interest" description="Disordered" evidence="1">
    <location>
        <begin position="310"/>
        <end position="483"/>
    </location>
</feature>
<feature type="region of interest" description="Disordered" evidence="1">
    <location>
        <begin position="122"/>
        <end position="144"/>
    </location>
</feature>
<feature type="compositionally biased region" description="Polar residues" evidence="1">
    <location>
        <begin position="494"/>
        <end position="507"/>
    </location>
</feature>
<feature type="compositionally biased region" description="Polar residues" evidence="1">
    <location>
        <begin position="126"/>
        <end position="144"/>
    </location>
</feature>
<dbReference type="InterPro" id="IPR048958">
    <property type="entry name" value="Polysacc_lyase_14"/>
</dbReference>
<dbReference type="EMBL" id="ALBS01000027">
    <property type="protein sequence ID" value="EJT52307.1"/>
    <property type="molecule type" value="Genomic_DNA"/>
</dbReference>
<dbReference type="Proteomes" id="UP000002748">
    <property type="component" value="Unassembled WGS sequence"/>
</dbReference>
<proteinExistence type="predicted"/>
<sequence>MTNSGLLTVHSSLCRISYPWHNAPADGICALRTSTPPGVTQALDHNTPPRSTQPATIDQPSPPLHTLLPPWPPCDALLVAQGGMGGTGSRVACSGLSEASSVLKPADCKAALVVPCLLTGSEHTPRSQNNHTQRSQTPASAQATHTMQLRPSFLFTSPHTHSLPYNSLALLTPCLLTRQLPPPHPPPNLLPPVCDGPTTPDTLFCGAGSPSNDDNLPLPLTTYNDSAYLVIPSEARHSLNLSLIFLAQQARRHLSAPLTMRLHFASLVALAVSAQAAWIPITPRSEARHLANQAVGQAGEARAFHAHHVMPRSGSGHAGAGLRKVRRLKRGRTCKPRPSSGSAYASPTATPAPHSSLVDTGKEHSHKSKTKSEGGYDDGMWHSSSKTDDWDSWMSTTEEGSPKPTSTGDEWSGSSSSASHSASASASASEGGDDWSSSATESASAKPSETGSGGSDGNSNNSSHSGGNNNQTPGNGDGGLFPVEGIKLFTTAKKSTSAPGFQLNGETPSEDYDPKTFDDIPVLKMQKGGIAKSTDPTDPSIEVQMAKYPAGQIGGSSGWWYYSKSDVGNGIDLSKASDVTFSYRVFFPEDFDWTEGGKLPGLYGGTSQETTSCSGGNHDSDCFSARLMWRKDGAGEVYNYFQDKNNYCDEPNTSCSIGGYGDSVKRGAFHFQKGQWNTVAQRLILNSVSGGQAQRDGTQELYVNGEKVITNENIIIRHSEDSRIYGLMLSTFFGGSSDKYRPPKDEESWFKDWTVIVSKEF</sequence>
<evidence type="ECO:0000313" key="3">
    <source>
        <dbReference type="EMBL" id="EJT52307.1"/>
    </source>
</evidence>
<feature type="region of interest" description="Disordered" evidence="1">
    <location>
        <begin position="39"/>
        <end position="60"/>
    </location>
</feature>
<dbReference type="AlphaFoldDB" id="J6FAU1"/>
<protein>
    <recommendedName>
        <fullName evidence="2">Polysaccharide lyase 14 domain-containing protein</fullName>
    </recommendedName>
</protein>
<evidence type="ECO:0000256" key="1">
    <source>
        <dbReference type="SAM" id="MobiDB-lite"/>
    </source>
</evidence>
<dbReference type="RefSeq" id="XP_014183426.1">
    <property type="nucleotide sequence ID" value="XM_014327951.1"/>
</dbReference>
<feature type="compositionally biased region" description="Polar residues" evidence="1">
    <location>
        <begin position="48"/>
        <end position="59"/>
    </location>
</feature>
<dbReference type="Pfam" id="PF21294">
    <property type="entry name" value="Polysacc_lyase_14"/>
    <property type="match status" value="1"/>
</dbReference>
<feature type="compositionally biased region" description="Polar residues" evidence="1">
    <location>
        <begin position="440"/>
        <end position="450"/>
    </location>
</feature>
<dbReference type="KEGG" id="tasa:A1Q1_04518"/>
<feature type="compositionally biased region" description="Low complexity" evidence="1">
    <location>
        <begin position="405"/>
        <end position="439"/>
    </location>
</feature>
<dbReference type="GeneID" id="25988031"/>